<keyword evidence="2" id="KW-0238">DNA-binding</keyword>
<organism evidence="6 7">
    <name type="scientific">Photobacterium profundum (strain SS9)</name>
    <dbReference type="NCBI Taxonomy" id="298386"/>
    <lineage>
        <taxon>Bacteria</taxon>
        <taxon>Pseudomonadati</taxon>
        <taxon>Pseudomonadota</taxon>
        <taxon>Gammaproteobacteria</taxon>
        <taxon>Vibrionales</taxon>
        <taxon>Vibrionaceae</taxon>
        <taxon>Photobacterium</taxon>
    </lineage>
</organism>
<dbReference type="SMART" id="SM00421">
    <property type="entry name" value="HTH_LUXR"/>
    <property type="match status" value="1"/>
</dbReference>
<dbReference type="SUPFAM" id="SSF52172">
    <property type="entry name" value="CheY-like"/>
    <property type="match status" value="1"/>
</dbReference>
<reference evidence="7" key="1">
    <citation type="journal article" date="2005" name="Science">
        <title>Life at depth: Photobacterium profundum genome sequence and expression analysis.</title>
        <authorList>
            <person name="Vezzi A."/>
            <person name="Campanaro S."/>
            <person name="D'Angelo M."/>
            <person name="Simonato F."/>
            <person name="Vitulo N."/>
            <person name="Lauro F.M."/>
            <person name="Cestaro A."/>
            <person name="Malacrida G."/>
            <person name="Simionati B."/>
            <person name="Cannata N."/>
            <person name="Romualdi C."/>
            <person name="Bartlett D.H."/>
            <person name="Valle G."/>
        </authorList>
    </citation>
    <scope>NUCLEOTIDE SEQUENCE [LARGE SCALE GENOMIC DNA]</scope>
    <source>
        <strain evidence="7">ATCC BAA-1253 / SS9</strain>
    </source>
</reference>
<dbReference type="Pfam" id="PF00196">
    <property type="entry name" value="GerE"/>
    <property type="match status" value="1"/>
</dbReference>
<evidence type="ECO:0000256" key="3">
    <source>
        <dbReference type="PROSITE-ProRule" id="PRU00169"/>
    </source>
</evidence>
<dbReference type="PROSITE" id="PS50043">
    <property type="entry name" value="HTH_LUXR_2"/>
    <property type="match status" value="1"/>
</dbReference>
<dbReference type="InterPro" id="IPR011006">
    <property type="entry name" value="CheY-like_superfamily"/>
</dbReference>
<evidence type="ECO:0000256" key="1">
    <source>
        <dbReference type="ARBA" id="ARBA00022553"/>
    </source>
</evidence>
<protein>
    <submittedName>
        <fullName evidence="6">Transcriptional regulator, LuxR family</fullName>
    </submittedName>
</protein>
<keyword evidence="1 3" id="KW-0597">Phosphoprotein</keyword>
<dbReference type="SUPFAM" id="SSF46894">
    <property type="entry name" value="C-terminal effector domain of the bipartite response regulators"/>
    <property type="match status" value="1"/>
</dbReference>
<proteinExistence type="predicted"/>
<dbReference type="InterPro" id="IPR036388">
    <property type="entry name" value="WH-like_DNA-bd_sf"/>
</dbReference>
<evidence type="ECO:0000313" key="7">
    <source>
        <dbReference type="Proteomes" id="UP000000593"/>
    </source>
</evidence>
<feature type="modified residue" description="4-aspartylphosphate" evidence="3">
    <location>
        <position position="115"/>
    </location>
</feature>
<dbReference type="CDD" id="cd06170">
    <property type="entry name" value="LuxR_C_like"/>
    <property type="match status" value="1"/>
</dbReference>
<feature type="domain" description="Response regulatory" evidence="5">
    <location>
        <begin position="63"/>
        <end position="180"/>
    </location>
</feature>
<dbReference type="PRINTS" id="PR00038">
    <property type="entry name" value="HTHLUXR"/>
</dbReference>
<dbReference type="EMBL" id="CR378674">
    <property type="protein sequence ID" value="CAG21679.1"/>
    <property type="molecule type" value="Genomic_DNA"/>
</dbReference>
<evidence type="ECO:0000256" key="2">
    <source>
        <dbReference type="ARBA" id="ARBA00023125"/>
    </source>
</evidence>
<dbReference type="GO" id="GO:0000160">
    <property type="term" value="P:phosphorelay signal transduction system"/>
    <property type="evidence" value="ECO:0007669"/>
    <property type="project" value="InterPro"/>
</dbReference>
<dbReference type="AlphaFoldDB" id="Q6LLZ9"/>
<dbReference type="PROSITE" id="PS50110">
    <property type="entry name" value="RESPONSE_REGULATORY"/>
    <property type="match status" value="1"/>
</dbReference>
<evidence type="ECO:0000259" key="4">
    <source>
        <dbReference type="PROSITE" id="PS50043"/>
    </source>
</evidence>
<dbReference type="eggNOG" id="COG2197">
    <property type="taxonomic scope" value="Bacteria"/>
</dbReference>
<dbReference type="InterPro" id="IPR000792">
    <property type="entry name" value="Tscrpt_reg_LuxR_C"/>
</dbReference>
<dbReference type="Gene3D" id="1.10.10.10">
    <property type="entry name" value="Winged helix-like DNA-binding domain superfamily/Winged helix DNA-binding domain"/>
    <property type="match status" value="1"/>
</dbReference>
<dbReference type="InterPro" id="IPR051015">
    <property type="entry name" value="EvgA-like"/>
</dbReference>
<keyword evidence="7" id="KW-1185">Reference proteome</keyword>
<dbReference type="Pfam" id="PF00072">
    <property type="entry name" value="Response_reg"/>
    <property type="match status" value="1"/>
</dbReference>
<dbReference type="SMART" id="SM00448">
    <property type="entry name" value="REC"/>
    <property type="match status" value="1"/>
</dbReference>
<dbReference type="KEGG" id="ppr:PBPRA3395"/>
<dbReference type="Proteomes" id="UP000000593">
    <property type="component" value="Chromosome 1"/>
</dbReference>
<feature type="domain" description="HTH luxR-type" evidence="4">
    <location>
        <begin position="200"/>
        <end position="265"/>
    </location>
</feature>
<dbReference type="Gene3D" id="3.40.50.2300">
    <property type="match status" value="1"/>
</dbReference>
<dbReference type="InterPro" id="IPR001789">
    <property type="entry name" value="Sig_transdc_resp-reg_receiver"/>
</dbReference>
<dbReference type="PROSITE" id="PS00622">
    <property type="entry name" value="HTH_LUXR_1"/>
    <property type="match status" value="1"/>
</dbReference>
<gene>
    <name evidence="6" type="primary">XAC4180</name>
    <name evidence="6" type="ordered locus">PBPRA3395</name>
</gene>
<dbReference type="PANTHER" id="PTHR45566:SF1">
    <property type="entry name" value="HTH-TYPE TRANSCRIPTIONAL REGULATOR YHJB-RELATED"/>
    <property type="match status" value="1"/>
</dbReference>
<evidence type="ECO:0000259" key="5">
    <source>
        <dbReference type="PROSITE" id="PS50110"/>
    </source>
</evidence>
<evidence type="ECO:0000313" key="6">
    <source>
        <dbReference type="EMBL" id="CAG21679.1"/>
    </source>
</evidence>
<dbReference type="PANTHER" id="PTHR45566">
    <property type="entry name" value="HTH-TYPE TRANSCRIPTIONAL REGULATOR YHJB-RELATED"/>
    <property type="match status" value="1"/>
</dbReference>
<dbReference type="InterPro" id="IPR058245">
    <property type="entry name" value="NreC/VraR/RcsB-like_REC"/>
</dbReference>
<dbReference type="GO" id="GO:0003677">
    <property type="term" value="F:DNA binding"/>
    <property type="evidence" value="ECO:0007669"/>
    <property type="project" value="UniProtKB-KW"/>
</dbReference>
<dbReference type="CDD" id="cd17535">
    <property type="entry name" value="REC_NarL-like"/>
    <property type="match status" value="1"/>
</dbReference>
<dbReference type="FunFam" id="3.40.50.2300:FF:000179">
    <property type="entry name" value="Transcriptional regulator, LuxR family"/>
    <property type="match status" value="1"/>
</dbReference>
<dbReference type="InterPro" id="IPR016032">
    <property type="entry name" value="Sig_transdc_resp-reg_C-effctor"/>
</dbReference>
<dbReference type="STRING" id="298386.PBPRA3395"/>
<dbReference type="HOGENOM" id="CLU_000445_90_8_6"/>
<accession>Q6LLZ9</accession>
<name>Q6LLZ9_PHOPR</name>
<sequence length="268" mass="29995">MLNSTLFFDFFSNTRIEHDYYIYRQALPDPALILSVNELIWFYSSDSVIKNNSEKVAMDAQYTIVIADDHPLFRNALFQSVHMAISGANLLEAESLDTLLSLLEKENDVDLLLLDLKMPGANGMSGLIQLRNQYPDLPIVVISASEEITVVKQVRSHGAFGFIPKSSDMRALISALHQVLEGEPFFPEGLGDEDDEINDLAQKIASLTPQQYKVLCMLSDGLLNKQIAYELNVSEATIKAHMTAIFRKLGVKSRTQAVILLQQMDLTQ</sequence>
<dbReference type="GO" id="GO:0006355">
    <property type="term" value="P:regulation of DNA-templated transcription"/>
    <property type="evidence" value="ECO:0007669"/>
    <property type="project" value="InterPro"/>
</dbReference>